<sequence>VAAECPVAVARGRAQRPAVVATHRRAARHHERAGGRPVQHALQRDVRPPRARARRRARGRPCRAQADAARAAAEVEPDAVPVRELRGAAPADRRVPPGDGRADAVHPHADQRAVRRHLRSVRRKTAREHPTHQDADAGRRPLPVPNPALGYRPAA</sequence>
<feature type="non-terminal residue" evidence="2">
    <location>
        <position position="1"/>
    </location>
</feature>
<dbReference type="AlphaFoldDB" id="A0A0C3S0M9"/>
<gene>
    <name evidence="2" type="ORF">PHLGIDRAFT_126996</name>
</gene>
<feature type="compositionally biased region" description="Basic residues" evidence="1">
    <location>
        <begin position="49"/>
        <end position="61"/>
    </location>
</feature>
<feature type="region of interest" description="Disordered" evidence="1">
    <location>
        <begin position="1"/>
        <end position="155"/>
    </location>
</feature>
<feature type="compositionally biased region" description="Basic residues" evidence="1">
    <location>
        <begin position="22"/>
        <end position="31"/>
    </location>
</feature>
<feature type="compositionally biased region" description="Basic and acidic residues" evidence="1">
    <location>
        <begin position="127"/>
        <end position="139"/>
    </location>
</feature>
<feature type="compositionally biased region" description="Basic residues" evidence="1">
    <location>
        <begin position="114"/>
        <end position="126"/>
    </location>
</feature>
<proteinExistence type="predicted"/>
<reference evidence="2 3" key="1">
    <citation type="journal article" date="2014" name="PLoS Genet.">
        <title>Analysis of the Phlebiopsis gigantea genome, transcriptome and secretome provides insight into its pioneer colonization strategies of wood.</title>
        <authorList>
            <person name="Hori C."/>
            <person name="Ishida T."/>
            <person name="Igarashi K."/>
            <person name="Samejima M."/>
            <person name="Suzuki H."/>
            <person name="Master E."/>
            <person name="Ferreira P."/>
            <person name="Ruiz-Duenas F.J."/>
            <person name="Held B."/>
            <person name="Canessa P."/>
            <person name="Larrondo L.F."/>
            <person name="Schmoll M."/>
            <person name="Druzhinina I.S."/>
            <person name="Kubicek C.P."/>
            <person name="Gaskell J.A."/>
            <person name="Kersten P."/>
            <person name="St John F."/>
            <person name="Glasner J."/>
            <person name="Sabat G."/>
            <person name="Splinter BonDurant S."/>
            <person name="Syed K."/>
            <person name="Yadav J."/>
            <person name="Mgbeahuruike A.C."/>
            <person name="Kovalchuk A."/>
            <person name="Asiegbu F.O."/>
            <person name="Lackner G."/>
            <person name="Hoffmeister D."/>
            <person name="Rencoret J."/>
            <person name="Gutierrez A."/>
            <person name="Sun H."/>
            <person name="Lindquist E."/>
            <person name="Barry K."/>
            <person name="Riley R."/>
            <person name="Grigoriev I.V."/>
            <person name="Henrissat B."/>
            <person name="Kues U."/>
            <person name="Berka R.M."/>
            <person name="Martinez A.T."/>
            <person name="Covert S.F."/>
            <person name="Blanchette R.A."/>
            <person name="Cullen D."/>
        </authorList>
    </citation>
    <scope>NUCLEOTIDE SEQUENCE [LARGE SCALE GENOMIC DNA]</scope>
    <source>
        <strain evidence="2 3">11061_1 CR5-6</strain>
    </source>
</reference>
<feature type="non-terminal residue" evidence="2">
    <location>
        <position position="155"/>
    </location>
</feature>
<name>A0A0C3S0M9_PHLG1</name>
<evidence type="ECO:0000313" key="2">
    <source>
        <dbReference type="EMBL" id="KIP08491.1"/>
    </source>
</evidence>
<accession>A0A0C3S0M9</accession>
<dbReference type="HOGENOM" id="CLU_1699745_0_0_1"/>
<organism evidence="2 3">
    <name type="scientific">Phlebiopsis gigantea (strain 11061_1 CR5-6)</name>
    <name type="common">White-rot fungus</name>
    <name type="synonym">Peniophora gigantea</name>
    <dbReference type="NCBI Taxonomy" id="745531"/>
    <lineage>
        <taxon>Eukaryota</taxon>
        <taxon>Fungi</taxon>
        <taxon>Dikarya</taxon>
        <taxon>Basidiomycota</taxon>
        <taxon>Agaricomycotina</taxon>
        <taxon>Agaricomycetes</taxon>
        <taxon>Polyporales</taxon>
        <taxon>Phanerochaetaceae</taxon>
        <taxon>Phlebiopsis</taxon>
    </lineage>
</organism>
<evidence type="ECO:0000313" key="3">
    <source>
        <dbReference type="Proteomes" id="UP000053257"/>
    </source>
</evidence>
<evidence type="ECO:0000256" key="1">
    <source>
        <dbReference type="SAM" id="MobiDB-lite"/>
    </source>
</evidence>
<keyword evidence="3" id="KW-1185">Reference proteome</keyword>
<dbReference type="EMBL" id="KN840479">
    <property type="protein sequence ID" value="KIP08491.1"/>
    <property type="molecule type" value="Genomic_DNA"/>
</dbReference>
<feature type="compositionally biased region" description="Basic and acidic residues" evidence="1">
    <location>
        <begin position="81"/>
        <end position="113"/>
    </location>
</feature>
<feature type="compositionally biased region" description="Low complexity" evidence="1">
    <location>
        <begin position="62"/>
        <end position="80"/>
    </location>
</feature>
<protein>
    <submittedName>
        <fullName evidence="2">Uncharacterized protein</fullName>
    </submittedName>
</protein>
<dbReference type="Proteomes" id="UP000053257">
    <property type="component" value="Unassembled WGS sequence"/>
</dbReference>